<feature type="coiled-coil region" evidence="1">
    <location>
        <begin position="30"/>
        <end position="99"/>
    </location>
</feature>
<dbReference type="EMBL" id="FOKU01000009">
    <property type="protein sequence ID" value="SFC34000.1"/>
    <property type="molecule type" value="Genomic_DNA"/>
</dbReference>
<dbReference type="STRING" id="1055723.SAMN05216293_3435"/>
<accession>A0A1M7AIS6</accession>
<dbReference type="AlphaFoldDB" id="A0A1M7AIS6"/>
<keyword evidence="2" id="KW-0472">Membrane</keyword>
<protein>
    <submittedName>
        <fullName evidence="4">Uncharacterized protein</fullName>
    </submittedName>
</protein>
<dbReference type="Proteomes" id="UP000184031">
    <property type="component" value="Unassembled WGS sequence"/>
</dbReference>
<evidence type="ECO:0000313" key="5">
    <source>
        <dbReference type="Proteomes" id="UP000184031"/>
    </source>
</evidence>
<organism evidence="4 5">
    <name type="scientific">Flagellimonas taeanensis</name>
    <dbReference type="NCBI Taxonomy" id="1005926"/>
    <lineage>
        <taxon>Bacteria</taxon>
        <taxon>Pseudomonadati</taxon>
        <taxon>Bacteroidota</taxon>
        <taxon>Flavobacteriia</taxon>
        <taxon>Flavobacteriales</taxon>
        <taxon>Flavobacteriaceae</taxon>
        <taxon>Flagellimonas</taxon>
    </lineage>
</organism>
<keyword evidence="1" id="KW-0175">Coiled coil</keyword>
<evidence type="ECO:0000256" key="2">
    <source>
        <dbReference type="SAM" id="Phobius"/>
    </source>
</evidence>
<comment type="caution">
    <text evidence="4">The sequence shown here is derived from an EMBL/GenBank/DDBJ whole genome shotgun (WGS) entry which is preliminary data.</text>
</comment>
<name>A0A1M7AIS6_9FLAO</name>
<sequence>MEAKHYIIASIIVLVALAAGILSAWQYLDGKKSEKESDKLQQELSAVQKEVLQKTEEVVTAQEKSLQKNDELIRAQSENNKLSMELIETQNQLNQLQGETLKQVIGDGWLRINVEWNNENEFELMVESMSQYPIYETSIFVYEQADVDKCPMDKVNGENVISKSCFDKCAREFGGLLTMNPMKKRPLGKDYRKKLLEEDTEIEMFFTIHNKHNTIVQYSIISKDGYKHFYRIFEVEEGAYKQIASDNYNIPNSRFEQAFYHFGKELRLTSKDIN</sequence>
<dbReference type="EMBL" id="FRAT01000010">
    <property type="protein sequence ID" value="SHL42682.1"/>
    <property type="molecule type" value="Genomic_DNA"/>
</dbReference>
<feature type="transmembrane region" description="Helical" evidence="2">
    <location>
        <begin position="6"/>
        <end position="28"/>
    </location>
</feature>
<keyword evidence="6" id="KW-1185">Reference proteome</keyword>
<evidence type="ECO:0000313" key="3">
    <source>
        <dbReference type="EMBL" id="SFC34000.1"/>
    </source>
</evidence>
<evidence type="ECO:0000313" key="6">
    <source>
        <dbReference type="Proteomes" id="UP000198940"/>
    </source>
</evidence>
<dbReference type="Proteomes" id="UP000198940">
    <property type="component" value="Unassembled WGS sequence"/>
</dbReference>
<keyword evidence="2" id="KW-1133">Transmembrane helix</keyword>
<reference evidence="4 5" key="1">
    <citation type="submission" date="2016-11" db="EMBL/GenBank/DDBJ databases">
        <authorList>
            <person name="Varghese N."/>
            <person name="Submissions S."/>
        </authorList>
    </citation>
    <scope>NUCLEOTIDE SEQUENCE [LARGE SCALE GENOMIC DNA]</scope>
    <source>
        <strain evidence="4 5">CGMCC 1.12174</strain>
        <strain evidence="3 6">DSM 26351</strain>
    </source>
</reference>
<dbReference type="RefSeq" id="WP_072882133.1">
    <property type="nucleotide sequence ID" value="NZ_FOKU01000009.1"/>
</dbReference>
<evidence type="ECO:0000313" key="4">
    <source>
        <dbReference type="EMBL" id="SHL42682.1"/>
    </source>
</evidence>
<proteinExistence type="predicted"/>
<keyword evidence="2" id="KW-0812">Transmembrane</keyword>
<gene>
    <name evidence="3" type="ORF">SAMN04487891_10966</name>
    <name evidence="4" type="ORF">SAMN05216293_3435</name>
</gene>
<evidence type="ECO:0000256" key="1">
    <source>
        <dbReference type="SAM" id="Coils"/>
    </source>
</evidence>